<dbReference type="EMBL" id="CVRS01000069">
    <property type="protein sequence ID" value="CRL37863.1"/>
    <property type="molecule type" value="Genomic_DNA"/>
</dbReference>
<name>A0A0M6WLB1_9FIRM</name>
<reference evidence="7 8" key="3">
    <citation type="submission" date="2018-08" db="EMBL/GenBank/DDBJ databases">
        <title>A genome reference for cultivated species of the human gut microbiota.</title>
        <authorList>
            <person name="Zou Y."/>
            <person name="Xue W."/>
            <person name="Luo G."/>
        </authorList>
    </citation>
    <scope>NUCLEOTIDE SEQUENCE [LARGE SCALE GENOMIC DNA]</scope>
    <source>
        <strain evidence="5 8">AF24-4</strain>
        <strain evidence="4 7">AF28-15</strain>
    </source>
</reference>
<feature type="domain" description="NfeD-like C-terminal" evidence="2">
    <location>
        <begin position="92"/>
        <end position="141"/>
    </location>
</feature>
<sequence>MEAAIIWIALIIIFAVVEIITVGLTSIWFAGGALVALLVDAAGLGPVWQFAAFVVVSVILLVFTRPWALKYMKPRLVKTNYEAAVDKNVCLTEAVDNIKGTGTAVLNGQEWTARAYEDGKTFEAGMIVKVKEIRGVTLYVTESDAMPKKAEEAEAPKESEQ</sequence>
<dbReference type="Proteomes" id="UP000285820">
    <property type="component" value="Unassembled WGS sequence"/>
</dbReference>
<organism evidence="3 6">
    <name type="scientific">Roseburia inulinivorans</name>
    <dbReference type="NCBI Taxonomy" id="360807"/>
    <lineage>
        <taxon>Bacteria</taxon>
        <taxon>Bacillati</taxon>
        <taxon>Bacillota</taxon>
        <taxon>Clostridia</taxon>
        <taxon>Lachnospirales</taxon>
        <taxon>Lachnospiraceae</taxon>
        <taxon>Roseburia</taxon>
    </lineage>
</organism>
<dbReference type="InterPro" id="IPR002810">
    <property type="entry name" value="NfeD-like_C"/>
</dbReference>
<keyword evidence="1" id="KW-0472">Membrane</keyword>
<feature type="transmembrane region" description="Helical" evidence="1">
    <location>
        <begin position="7"/>
        <end position="30"/>
    </location>
</feature>
<dbReference type="InterPro" id="IPR012340">
    <property type="entry name" value="NA-bd_OB-fold"/>
</dbReference>
<evidence type="ECO:0000313" key="6">
    <source>
        <dbReference type="Proteomes" id="UP000049828"/>
    </source>
</evidence>
<evidence type="ECO:0000256" key="1">
    <source>
        <dbReference type="SAM" id="Phobius"/>
    </source>
</evidence>
<dbReference type="STRING" id="360807.ERS852392_02791"/>
<evidence type="ECO:0000313" key="4">
    <source>
        <dbReference type="EMBL" id="RGQ51337.1"/>
    </source>
</evidence>
<dbReference type="AlphaFoldDB" id="A0A0M6WLB1"/>
<evidence type="ECO:0000313" key="3">
    <source>
        <dbReference type="EMBL" id="CRL37863.1"/>
    </source>
</evidence>
<dbReference type="Gene3D" id="2.40.50.140">
    <property type="entry name" value="Nucleic acid-binding proteins"/>
    <property type="match status" value="1"/>
</dbReference>
<reference evidence="6" key="1">
    <citation type="submission" date="2015-05" db="EMBL/GenBank/DDBJ databases">
        <authorList>
            <consortium name="Pathogen Informatics"/>
        </authorList>
    </citation>
    <scope>NUCLEOTIDE SEQUENCE [LARGE SCALE GENOMIC DNA]</scope>
    <source>
        <strain evidence="6">L1-83</strain>
    </source>
</reference>
<evidence type="ECO:0000313" key="8">
    <source>
        <dbReference type="Proteomes" id="UP000285820"/>
    </source>
</evidence>
<dbReference type="EMBL" id="QRUN01000009">
    <property type="protein sequence ID" value="RGR68568.1"/>
    <property type="molecule type" value="Genomic_DNA"/>
</dbReference>
<dbReference type="Pfam" id="PF01957">
    <property type="entry name" value="NfeD"/>
    <property type="match status" value="1"/>
</dbReference>
<feature type="transmembrane region" description="Helical" evidence="1">
    <location>
        <begin position="50"/>
        <end position="68"/>
    </location>
</feature>
<reference evidence="3" key="2">
    <citation type="submission" date="2015-05" db="EMBL/GenBank/DDBJ databases">
        <authorList>
            <person name="Wang D.B."/>
            <person name="Wang M."/>
        </authorList>
    </citation>
    <scope>NUCLEOTIDE SEQUENCE [LARGE SCALE GENOMIC DNA]</scope>
    <source>
        <strain evidence="3">L1-83</strain>
    </source>
</reference>
<dbReference type="Proteomes" id="UP000283738">
    <property type="component" value="Unassembled WGS sequence"/>
</dbReference>
<keyword evidence="1" id="KW-0812">Transmembrane</keyword>
<dbReference type="EMBL" id="QRTF01000009">
    <property type="protein sequence ID" value="RGQ51337.1"/>
    <property type="molecule type" value="Genomic_DNA"/>
</dbReference>
<gene>
    <name evidence="5" type="ORF">DWY29_08460</name>
    <name evidence="4" type="ORF">DWY96_05905</name>
    <name evidence="3" type="ORF">RIL183_21141</name>
</gene>
<dbReference type="Proteomes" id="UP000049828">
    <property type="component" value="Unassembled WGS sequence"/>
</dbReference>
<evidence type="ECO:0000259" key="2">
    <source>
        <dbReference type="Pfam" id="PF01957"/>
    </source>
</evidence>
<proteinExistence type="predicted"/>
<evidence type="ECO:0000313" key="5">
    <source>
        <dbReference type="EMBL" id="RGR68568.1"/>
    </source>
</evidence>
<protein>
    <submittedName>
        <fullName evidence="4">NfeD family protein</fullName>
    </submittedName>
</protein>
<keyword evidence="1" id="KW-1133">Transmembrane helix</keyword>
<accession>A0A0M6WLB1</accession>
<evidence type="ECO:0000313" key="7">
    <source>
        <dbReference type="Proteomes" id="UP000283738"/>
    </source>
</evidence>
<dbReference type="RefSeq" id="WP_055039648.1">
    <property type="nucleotide sequence ID" value="NZ_CVRS01000069.1"/>
</dbReference>
<dbReference type="OrthoDB" id="5054at2"/>
<keyword evidence="6" id="KW-1185">Reference proteome</keyword>